<reference evidence="5" key="1">
    <citation type="submission" date="2025-08" db="UniProtKB">
        <authorList>
            <consortium name="Ensembl"/>
        </authorList>
    </citation>
    <scope>IDENTIFICATION</scope>
</reference>
<dbReference type="SMART" id="SM00320">
    <property type="entry name" value="WD40"/>
    <property type="match status" value="3"/>
</dbReference>
<evidence type="ECO:0000256" key="3">
    <source>
        <dbReference type="PROSITE-ProRule" id="PRU00221"/>
    </source>
</evidence>
<dbReference type="PROSITE" id="PS00678">
    <property type="entry name" value="WD_REPEATS_1"/>
    <property type="match status" value="1"/>
</dbReference>
<dbReference type="GeneTree" id="ENSGT00940000155684"/>
<feature type="repeat" description="WD" evidence="3">
    <location>
        <begin position="95"/>
        <end position="136"/>
    </location>
</feature>
<proteinExistence type="predicted"/>
<reference evidence="5" key="2">
    <citation type="submission" date="2025-09" db="UniProtKB">
        <authorList>
            <consortium name="Ensembl"/>
        </authorList>
    </citation>
    <scope>IDENTIFICATION</scope>
</reference>
<dbReference type="AlphaFoldDB" id="A0A8C7YL71"/>
<dbReference type="InterPro" id="IPR015943">
    <property type="entry name" value="WD40/YVTN_repeat-like_dom_sf"/>
</dbReference>
<keyword evidence="6" id="KW-1185">Reference proteome</keyword>
<evidence type="ECO:0000313" key="5">
    <source>
        <dbReference type="Ensembl" id="ENSOSIP00000028778.1"/>
    </source>
</evidence>
<dbReference type="PANTHER" id="PTHR46108:SF3">
    <property type="entry name" value="WD REPEAT- AND FYVE DOMAIN-CONTAINING PROTEIN 4"/>
    <property type="match status" value="1"/>
</dbReference>
<evidence type="ECO:0000313" key="6">
    <source>
        <dbReference type="Proteomes" id="UP000694383"/>
    </source>
</evidence>
<dbReference type="GO" id="GO:0019882">
    <property type="term" value="P:antigen processing and presentation"/>
    <property type="evidence" value="ECO:0007669"/>
    <property type="project" value="TreeGrafter"/>
</dbReference>
<dbReference type="PANTHER" id="PTHR46108">
    <property type="entry name" value="BLUE CHEESE"/>
    <property type="match status" value="1"/>
</dbReference>
<sequence length="323" mass="35348">CLEKEVVVLEKKQLLLSSLLSCFFSWGFPDNSCAFGNYATGKVLSENLCDWGETYCAACPNPTTVITAGSSGVVCVWDVAVSKDKLTRMKLRQPLYGHTDAVTCLAASEVHSLIVSGSRDLTCILWDMEELSYITQLAGHPTSISALAINEKTGEIASCAGPSLYLWTMKGQLLTRADTSCGPQADILCVGLTQRHEWDARNVIVTGCADGVVRVSFLCAGALQMDKGWRRRLMLCEELSSGQTQRRSKNNPAITSLAMSRCSEQLKPTFLVLAVTKFEYFSLKTTTFHTILTIFSFSGAGVMLLFWSEMPGEEFSPGLVSER</sequence>
<evidence type="ECO:0000256" key="1">
    <source>
        <dbReference type="ARBA" id="ARBA00022574"/>
    </source>
</evidence>
<dbReference type="SUPFAM" id="SSF50978">
    <property type="entry name" value="WD40 repeat-like"/>
    <property type="match status" value="1"/>
</dbReference>
<protein>
    <recommendedName>
        <fullName evidence="7">WDFY family member 4</fullName>
    </recommendedName>
</protein>
<dbReference type="PROSITE" id="PS50082">
    <property type="entry name" value="WD_REPEATS_2"/>
    <property type="match status" value="1"/>
</dbReference>
<evidence type="ECO:0008006" key="7">
    <source>
        <dbReference type="Google" id="ProtNLM"/>
    </source>
</evidence>
<dbReference type="Ensembl" id="ENSOSIT00000030323.1">
    <property type="protein sequence ID" value="ENSOSIP00000028778.1"/>
    <property type="gene ID" value="ENSOSIG00000014966.1"/>
</dbReference>
<keyword evidence="1 3" id="KW-0853">WD repeat</keyword>
<keyword evidence="4" id="KW-1133">Transmembrane helix</keyword>
<evidence type="ECO:0000256" key="2">
    <source>
        <dbReference type="ARBA" id="ARBA00022737"/>
    </source>
</evidence>
<dbReference type="InterPro" id="IPR036322">
    <property type="entry name" value="WD40_repeat_dom_sf"/>
</dbReference>
<keyword evidence="4" id="KW-0812">Transmembrane</keyword>
<keyword evidence="4" id="KW-0472">Membrane</keyword>
<name>A0A8C7YL71_9TELE</name>
<dbReference type="Pfam" id="PF00400">
    <property type="entry name" value="WD40"/>
    <property type="match status" value="1"/>
</dbReference>
<dbReference type="InterPro" id="IPR019775">
    <property type="entry name" value="WD40_repeat_CS"/>
</dbReference>
<dbReference type="InterPro" id="IPR051944">
    <property type="entry name" value="BEACH_domain_protein"/>
</dbReference>
<evidence type="ECO:0000256" key="4">
    <source>
        <dbReference type="SAM" id="Phobius"/>
    </source>
</evidence>
<dbReference type="PROSITE" id="PS50294">
    <property type="entry name" value="WD_REPEATS_REGION"/>
    <property type="match status" value="1"/>
</dbReference>
<accession>A0A8C7YL71</accession>
<dbReference type="Gene3D" id="2.130.10.10">
    <property type="entry name" value="YVTN repeat-like/Quinoprotein amine dehydrogenase"/>
    <property type="match status" value="1"/>
</dbReference>
<organism evidence="5 6">
    <name type="scientific">Oryzias sinensis</name>
    <name type="common">Chinese medaka</name>
    <dbReference type="NCBI Taxonomy" id="183150"/>
    <lineage>
        <taxon>Eukaryota</taxon>
        <taxon>Metazoa</taxon>
        <taxon>Chordata</taxon>
        <taxon>Craniata</taxon>
        <taxon>Vertebrata</taxon>
        <taxon>Euteleostomi</taxon>
        <taxon>Actinopterygii</taxon>
        <taxon>Neopterygii</taxon>
        <taxon>Teleostei</taxon>
        <taxon>Neoteleostei</taxon>
        <taxon>Acanthomorphata</taxon>
        <taxon>Ovalentaria</taxon>
        <taxon>Atherinomorphae</taxon>
        <taxon>Beloniformes</taxon>
        <taxon>Adrianichthyidae</taxon>
        <taxon>Oryziinae</taxon>
        <taxon>Oryzias</taxon>
    </lineage>
</organism>
<dbReference type="Proteomes" id="UP000694383">
    <property type="component" value="Unplaced"/>
</dbReference>
<dbReference type="InterPro" id="IPR001680">
    <property type="entry name" value="WD40_rpt"/>
</dbReference>
<feature type="transmembrane region" description="Helical" evidence="4">
    <location>
        <begin position="287"/>
        <end position="307"/>
    </location>
</feature>
<keyword evidence="2" id="KW-0677">Repeat</keyword>